<dbReference type="InterPro" id="IPR001757">
    <property type="entry name" value="P_typ_ATPase"/>
</dbReference>
<dbReference type="AlphaFoldDB" id="H8GXH7"/>
<dbReference type="InterPro" id="IPR018303">
    <property type="entry name" value="ATPase_P-typ_P_site"/>
</dbReference>
<dbReference type="NCBIfam" id="TIGR01525">
    <property type="entry name" value="ATPase-IB_hvy"/>
    <property type="match status" value="1"/>
</dbReference>
<keyword evidence="10" id="KW-1003">Cell membrane</keyword>
<feature type="transmembrane region" description="Helical" evidence="10">
    <location>
        <begin position="134"/>
        <end position="150"/>
    </location>
</feature>
<dbReference type="SUPFAM" id="SSF81665">
    <property type="entry name" value="Calcium ATPase, transmembrane domain M"/>
    <property type="match status" value="1"/>
</dbReference>
<dbReference type="Gene3D" id="3.40.50.1000">
    <property type="entry name" value="HAD superfamily/HAD-like"/>
    <property type="match status" value="1"/>
</dbReference>
<evidence type="ECO:0000256" key="2">
    <source>
        <dbReference type="ARBA" id="ARBA00006024"/>
    </source>
</evidence>
<dbReference type="STRING" id="745776.DGo_CA0710"/>
<dbReference type="PATRIC" id="fig|745776.4.peg.726"/>
<sequence>MDCANCVRGVERMVAGLPGTSAVQTSFTRQTLSLALDESRTPRAVLEGNLRALGYVPSLRGTAGAATTPPQEHDHSGHAHAGHDHGHGEGHGHDHAAVPGQAWYAGTQGRLVLGSGALLALAWTFGFFEPALATWGYVAATLLGVWPLARRAWASARLGEPFSINMLVTVAALGALLIGEAPEGAVVVFFFAVGELLEGVAAGRARAGIQALAALTPRTALLLEGEGTREVPAASLGVGQTVQVRPGDRIPADGLILSGRSGVDDSPVTGESVPVFKAEGDAVYAGSINTDGVLTVRVERAAQDNTIARIIALVEEAESSRAPTARFIDRFSRVYTPAVVLVAALVATVPPLALGADWNTWLYRGLALLLIGCPCALVLSVPAALTSAISAGTRRGLLVKGGAALEKLGSSRLVALDKTGTLTAGRPRVTDIAAFGAGRAEVLRLAAATESGSSHPLARAVLAAAAEEGLTLPTAQDAQAQAGRAVTATVEGRTLSVGSPRHAAEQAQAAGQTLPAEVQAQIAAFEAQGRTAVVLQDGAVCLGVLALRDEPRPDARATLARLRALGVRPLMLTGDNARTAQAIADDLGLAAGDVRAELLPADKLRLITGLRDSHEGRAGVAMVGDGINDAPALAQADVGIAMGGGTDVALEAADAALLRGRLAGVAELIELSRAAMVNIRVNIALALGLKLVFLVTTLLGSTNLWMAILADTGATALVTANALRLLRWRPREDAVVAQPPMAAGTRLT</sequence>
<dbReference type="InterPro" id="IPR023214">
    <property type="entry name" value="HAD_sf"/>
</dbReference>
<keyword evidence="3 10" id="KW-0812">Transmembrane</keyword>
<keyword evidence="7" id="KW-1278">Translocase</keyword>
<dbReference type="PANTHER" id="PTHR48085">
    <property type="entry name" value="CADMIUM/ZINC-TRANSPORTING ATPASE HMA2-RELATED"/>
    <property type="match status" value="1"/>
</dbReference>
<dbReference type="SUPFAM" id="SSF56784">
    <property type="entry name" value="HAD-like"/>
    <property type="match status" value="1"/>
</dbReference>
<dbReference type="HOGENOM" id="CLU_001771_6_2_0"/>
<dbReference type="GO" id="GO:0016887">
    <property type="term" value="F:ATP hydrolysis activity"/>
    <property type="evidence" value="ECO:0007669"/>
    <property type="project" value="InterPro"/>
</dbReference>
<dbReference type="Proteomes" id="UP000007575">
    <property type="component" value="Chromosome"/>
</dbReference>
<dbReference type="InterPro" id="IPR023298">
    <property type="entry name" value="ATPase_P-typ_TM_dom_sf"/>
</dbReference>
<dbReference type="SFLD" id="SFLDS00003">
    <property type="entry name" value="Haloacid_Dehalogenase"/>
    <property type="match status" value="1"/>
</dbReference>
<dbReference type="GO" id="GO:0019829">
    <property type="term" value="F:ATPase-coupled monoatomic cation transmembrane transporter activity"/>
    <property type="evidence" value="ECO:0007669"/>
    <property type="project" value="InterPro"/>
</dbReference>
<feature type="transmembrane region" description="Helical" evidence="10">
    <location>
        <begin position="111"/>
        <end position="128"/>
    </location>
</feature>
<evidence type="ECO:0000256" key="6">
    <source>
        <dbReference type="ARBA" id="ARBA00022840"/>
    </source>
</evidence>
<dbReference type="PROSITE" id="PS50846">
    <property type="entry name" value="HMA_2"/>
    <property type="match status" value="1"/>
</dbReference>
<dbReference type="GO" id="GO:0005886">
    <property type="term" value="C:plasma membrane"/>
    <property type="evidence" value="ECO:0007669"/>
    <property type="project" value="UniProtKB-SubCell"/>
</dbReference>
<feature type="region of interest" description="Disordered" evidence="11">
    <location>
        <begin position="61"/>
        <end position="97"/>
    </location>
</feature>
<keyword evidence="6 10" id="KW-0067">ATP-binding</keyword>
<dbReference type="PROSITE" id="PS00154">
    <property type="entry name" value="ATPASE_E1_E2"/>
    <property type="match status" value="1"/>
</dbReference>
<dbReference type="EMBL" id="CP002191">
    <property type="protein sequence ID" value="AFD24637.1"/>
    <property type="molecule type" value="Genomic_DNA"/>
</dbReference>
<dbReference type="GO" id="GO:0005524">
    <property type="term" value="F:ATP binding"/>
    <property type="evidence" value="ECO:0007669"/>
    <property type="project" value="UniProtKB-UniRule"/>
</dbReference>
<evidence type="ECO:0000256" key="7">
    <source>
        <dbReference type="ARBA" id="ARBA00022967"/>
    </source>
</evidence>
<dbReference type="InterPro" id="IPR008250">
    <property type="entry name" value="ATPase_P-typ_transduc_dom_A_sf"/>
</dbReference>
<keyword evidence="5 10" id="KW-0547">Nucleotide-binding</keyword>
<protein>
    <submittedName>
        <fullName evidence="13">DNA gyrase, subunit B:H+ transporting ATPase</fullName>
    </submittedName>
</protein>
<accession>H8GXH7</accession>
<evidence type="ECO:0000256" key="11">
    <source>
        <dbReference type="SAM" id="MobiDB-lite"/>
    </source>
</evidence>
<feature type="transmembrane region" description="Helical" evidence="10">
    <location>
        <begin position="185"/>
        <end position="203"/>
    </location>
</feature>
<evidence type="ECO:0000256" key="4">
    <source>
        <dbReference type="ARBA" id="ARBA00022723"/>
    </source>
</evidence>
<dbReference type="NCBIfam" id="TIGR01512">
    <property type="entry name" value="ATPase-IB2_Cd"/>
    <property type="match status" value="1"/>
</dbReference>
<evidence type="ECO:0000313" key="14">
    <source>
        <dbReference type="Proteomes" id="UP000007575"/>
    </source>
</evidence>
<evidence type="ECO:0000256" key="10">
    <source>
        <dbReference type="RuleBase" id="RU362081"/>
    </source>
</evidence>
<organism evidence="13 14">
    <name type="scientific">Deinococcus gobiensis (strain DSM 21396 / JCM 16679 / CGMCC 1.7299 / I-0)</name>
    <dbReference type="NCBI Taxonomy" id="745776"/>
    <lineage>
        <taxon>Bacteria</taxon>
        <taxon>Thermotogati</taxon>
        <taxon>Deinococcota</taxon>
        <taxon>Deinococci</taxon>
        <taxon>Deinococcales</taxon>
        <taxon>Deinococcaceae</taxon>
        <taxon>Deinococcus</taxon>
    </lineage>
</organism>
<dbReference type="KEGG" id="dgo:DGo_CA0710"/>
<feature type="transmembrane region" description="Helical" evidence="10">
    <location>
        <begin position="681"/>
        <end position="699"/>
    </location>
</feature>
<proteinExistence type="inferred from homology"/>
<dbReference type="SUPFAM" id="SSF55008">
    <property type="entry name" value="HMA, heavy metal-associated domain"/>
    <property type="match status" value="1"/>
</dbReference>
<feature type="transmembrane region" description="Helical" evidence="10">
    <location>
        <begin position="705"/>
        <end position="723"/>
    </location>
</feature>
<keyword evidence="9 10" id="KW-0472">Membrane</keyword>
<dbReference type="InterPro" id="IPR036163">
    <property type="entry name" value="HMA_dom_sf"/>
</dbReference>
<evidence type="ECO:0000313" key="13">
    <source>
        <dbReference type="EMBL" id="AFD24637.1"/>
    </source>
</evidence>
<evidence type="ECO:0000256" key="3">
    <source>
        <dbReference type="ARBA" id="ARBA00022692"/>
    </source>
</evidence>
<dbReference type="InterPro" id="IPR051014">
    <property type="entry name" value="Cation_Transport_ATPase_IB"/>
</dbReference>
<keyword evidence="8 10" id="KW-1133">Transmembrane helix</keyword>
<evidence type="ECO:0000259" key="12">
    <source>
        <dbReference type="PROSITE" id="PS50846"/>
    </source>
</evidence>
<feature type="transmembrane region" description="Helical" evidence="10">
    <location>
        <begin position="361"/>
        <end position="385"/>
    </location>
</feature>
<feature type="domain" description="HMA" evidence="12">
    <location>
        <begin position="1"/>
        <end position="58"/>
    </location>
</feature>
<dbReference type="InterPro" id="IPR036412">
    <property type="entry name" value="HAD-like_sf"/>
</dbReference>
<dbReference type="GO" id="GO:0015086">
    <property type="term" value="F:cadmium ion transmembrane transporter activity"/>
    <property type="evidence" value="ECO:0007669"/>
    <property type="project" value="TreeGrafter"/>
</dbReference>
<reference evidence="13 14" key="1">
    <citation type="journal article" date="2012" name="PLoS ONE">
        <title>Genome sequence and transcriptome analysis of the radioresistant bacterium Deinococcus gobiensis: insights into the extreme environmental adaptations.</title>
        <authorList>
            <person name="Yuan M."/>
            <person name="Chen M."/>
            <person name="Zhang W."/>
            <person name="Lu W."/>
            <person name="Wang J."/>
            <person name="Yang M."/>
            <person name="Zhao P."/>
            <person name="Tang R."/>
            <person name="Li X."/>
            <person name="Hao Y."/>
            <person name="Zhou Z."/>
            <person name="Zhan Y."/>
            <person name="Yu H."/>
            <person name="Teng C."/>
            <person name="Yan Y."/>
            <person name="Ping S."/>
            <person name="Wang Y."/>
            <person name="Lin M."/>
        </authorList>
    </citation>
    <scope>NUCLEOTIDE SEQUENCE [LARGE SCALE GENOMIC DNA]</scope>
    <source>
        <strain evidence="13 14">I-0</strain>
    </source>
</reference>
<dbReference type="CDD" id="cd00371">
    <property type="entry name" value="HMA"/>
    <property type="match status" value="1"/>
</dbReference>
<feature type="transmembrane region" description="Helical" evidence="10">
    <location>
        <begin position="162"/>
        <end position="179"/>
    </location>
</feature>
<dbReference type="InterPro" id="IPR059000">
    <property type="entry name" value="ATPase_P-type_domA"/>
</dbReference>
<comment type="subcellular location">
    <subcellularLocation>
        <location evidence="10">Cell membrane</location>
    </subcellularLocation>
    <subcellularLocation>
        <location evidence="1">Membrane</location>
        <topology evidence="1">Multi-pass membrane protein</topology>
    </subcellularLocation>
</comment>
<keyword evidence="4 10" id="KW-0479">Metal-binding</keyword>
<dbReference type="SUPFAM" id="SSF81653">
    <property type="entry name" value="Calcium ATPase, transduction domain A"/>
    <property type="match status" value="1"/>
</dbReference>
<evidence type="ECO:0000256" key="9">
    <source>
        <dbReference type="ARBA" id="ARBA00023136"/>
    </source>
</evidence>
<feature type="compositionally biased region" description="Basic and acidic residues" evidence="11">
    <location>
        <begin position="71"/>
        <end position="96"/>
    </location>
</feature>
<evidence type="ECO:0000256" key="8">
    <source>
        <dbReference type="ARBA" id="ARBA00022989"/>
    </source>
</evidence>
<evidence type="ECO:0000256" key="1">
    <source>
        <dbReference type="ARBA" id="ARBA00004141"/>
    </source>
</evidence>
<dbReference type="InterPro" id="IPR023299">
    <property type="entry name" value="ATPase_P-typ_cyto_dom_N"/>
</dbReference>
<evidence type="ECO:0000256" key="5">
    <source>
        <dbReference type="ARBA" id="ARBA00022741"/>
    </source>
</evidence>
<dbReference type="GO" id="GO:0046872">
    <property type="term" value="F:metal ion binding"/>
    <property type="evidence" value="ECO:0007669"/>
    <property type="project" value="UniProtKB-KW"/>
</dbReference>
<dbReference type="eggNOG" id="COG2217">
    <property type="taxonomic scope" value="Bacteria"/>
</dbReference>
<dbReference type="FunFam" id="2.70.150.10:FF:000002">
    <property type="entry name" value="Copper-transporting ATPase 1, putative"/>
    <property type="match status" value="1"/>
</dbReference>
<comment type="similarity">
    <text evidence="2 10">Belongs to the cation transport ATPase (P-type) (TC 3.A.3) family. Type IB subfamily.</text>
</comment>
<dbReference type="Gene3D" id="3.30.70.100">
    <property type="match status" value="1"/>
</dbReference>
<feature type="transmembrane region" description="Helical" evidence="10">
    <location>
        <begin position="334"/>
        <end position="355"/>
    </location>
</feature>
<gene>
    <name evidence="13" type="ordered locus">DGo_CA0710</name>
</gene>
<dbReference type="InterPro" id="IPR044492">
    <property type="entry name" value="P_typ_ATPase_HD_dom"/>
</dbReference>
<name>H8GXH7_DEIGI</name>
<keyword evidence="14" id="KW-1185">Reference proteome</keyword>
<dbReference type="Pfam" id="PF00702">
    <property type="entry name" value="Hydrolase"/>
    <property type="match status" value="1"/>
</dbReference>
<dbReference type="PRINTS" id="PR00119">
    <property type="entry name" value="CATATPASE"/>
</dbReference>
<dbReference type="PANTHER" id="PTHR48085:SF5">
    <property type="entry name" value="CADMIUM_ZINC-TRANSPORTING ATPASE HMA4-RELATED"/>
    <property type="match status" value="1"/>
</dbReference>
<dbReference type="NCBIfam" id="TIGR01494">
    <property type="entry name" value="ATPase_P-type"/>
    <property type="match status" value="1"/>
</dbReference>
<dbReference type="Gene3D" id="3.40.1110.10">
    <property type="entry name" value="Calcium-transporting ATPase, cytoplasmic domain N"/>
    <property type="match status" value="1"/>
</dbReference>
<dbReference type="InterPro" id="IPR027256">
    <property type="entry name" value="P-typ_ATPase_IB"/>
</dbReference>
<dbReference type="SFLD" id="SFLDF00027">
    <property type="entry name" value="p-type_atpase"/>
    <property type="match status" value="1"/>
</dbReference>
<dbReference type="SFLD" id="SFLDG00002">
    <property type="entry name" value="C1.7:_P-type_atpase_like"/>
    <property type="match status" value="1"/>
</dbReference>
<dbReference type="Pfam" id="PF00122">
    <property type="entry name" value="E1-E2_ATPase"/>
    <property type="match status" value="1"/>
</dbReference>
<dbReference type="Gene3D" id="2.70.150.10">
    <property type="entry name" value="Calcium-transporting ATPase, cytoplasmic transduction domain A"/>
    <property type="match status" value="1"/>
</dbReference>
<dbReference type="InterPro" id="IPR006121">
    <property type="entry name" value="HMA_dom"/>
</dbReference>